<evidence type="ECO:0000313" key="5">
    <source>
        <dbReference type="Proteomes" id="UP000676194"/>
    </source>
</evidence>
<dbReference type="Proteomes" id="UP000676194">
    <property type="component" value="Chromosome"/>
</dbReference>
<dbReference type="RefSeq" id="WP_213494529.1">
    <property type="nucleotide sequence ID" value="NZ_CP074694.1"/>
</dbReference>
<keyword evidence="5" id="KW-1185">Reference proteome</keyword>
<evidence type="ECO:0000259" key="3">
    <source>
        <dbReference type="Pfam" id="PF01345"/>
    </source>
</evidence>
<dbReference type="InterPro" id="IPR013783">
    <property type="entry name" value="Ig-like_fold"/>
</dbReference>
<dbReference type="PANTHER" id="PTHR34819">
    <property type="entry name" value="LARGE CYSTEINE-RICH PERIPLASMIC PROTEIN OMCB"/>
    <property type="match status" value="1"/>
</dbReference>
<dbReference type="InterPro" id="IPR047589">
    <property type="entry name" value="DUF11_rpt"/>
</dbReference>
<dbReference type="NCBIfam" id="TIGR01451">
    <property type="entry name" value="B_ant_repeat"/>
    <property type="match status" value="1"/>
</dbReference>
<dbReference type="InterPro" id="IPR001434">
    <property type="entry name" value="OmcB-like_DUF11"/>
</dbReference>
<dbReference type="EMBL" id="CP074694">
    <property type="protein sequence ID" value="QVL30658.1"/>
    <property type="molecule type" value="Genomic_DNA"/>
</dbReference>
<proteinExistence type="predicted"/>
<dbReference type="AlphaFoldDB" id="A0A8E6B2E4"/>
<name>A0A8E6B2E4_9BACT</name>
<evidence type="ECO:0000256" key="1">
    <source>
        <dbReference type="SAM" id="MobiDB-lite"/>
    </source>
</evidence>
<dbReference type="KEGG" id="tsph:KIH39_17590"/>
<feature type="domain" description="DUF11" evidence="3">
    <location>
        <begin position="437"/>
        <end position="517"/>
    </location>
</feature>
<evidence type="ECO:0000256" key="2">
    <source>
        <dbReference type="SAM" id="SignalP"/>
    </source>
</evidence>
<feature type="signal peptide" evidence="2">
    <location>
        <begin position="1"/>
        <end position="21"/>
    </location>
</feature>
<dbReference type="InterPro" id="IPR051172">
    <property type="entry name" value="Chlamydia_OmcB"/>
</dbReference>
<protein>
    <submittedName>
        <fullName evidence="4">DUF11 domain-containing protein</fullName>
    </submittedName>
</protein>
<dbReference type="Pfam" id="PF01345">
    <property type="entry name" value="DUF11"/>
    <property type="match status" value="2"/>
</dbReference>
<dbReference type="Gene3D" id="2.60.40.10">
    <property type="entry name" value="Immunoglobulins"/>
    <property type="match status" value="2"/>
</dbReference>
<evidence type="ECO:0000313" key="4">
    <source>
        <dbReference type="EMBL" id="QVL30658.1"/>
    </source>
</evidence>
<organism evidence="4 5">
    <name type="scientific">Telmatocola sphagniphila</name>
    <dbReference type="NCBI Taxonomy" id="1123043"/>
    <lineage>
        <taxon>Bacteria</taxon>
        <taxon>Pseudomonadati</taxon>
        <taxon>Planctomycetota</taxon>
        <taxon>Planctomycetia</taxon>
        <taxon>Gemmatales</taxon>
        <taxon>Gemmataceae</taxon>
    </lineage>
</organism>
<sequence>MRLTTLLPLVALLALSSRTFAGQFQEPSRLPRNVLETPEPPRADSSEEPGAIQPVAGQVPMNPVPNSSPFTAPSSFMGEQLPTPAVSLMVIGPAHAQKEKEVKYIVRASNRSAADAYEVFLICPAPKGTTGVSYKIEGKEEGKPLPPDGRIKIGTLKMGASKQVEVVLKPEPDATDIKFVSKVTFEHGVVVQTALSKPGLVVHKKASSKIIRGVPFACRLELQNTGKVTINDILVDDILDEGLVLDTKKAPSPKPVKEDLKTLSWKIDVLKPGQTRVIEYQLIASGDVANSKYQVSANGVSNVNNWSVKVTDAKLDVALSSDNQRAMINTATPYFVMVKNTGTAELKNVLVNCSLPGDVKATRTSSGSQMFPDSVQWVLPSLKPQEEKKLRLTVEASKEGSRAITFAVRANPGQDFQKTITTEFYGSPTLNWTSEGTTNCKVGDDITGTITVKNGGDGPAKRVTVKIDLPPEIEFQEEATPAHFKATANGITFDALDLPAGKEQKFTFKAKAKTSGEALFKIYLWADHLGQQEPLHRDMVTNINGGAAGLSPAKP</sequence>
<feature type="domain" description="DUF11" evidence="3">
    <location>
        <begin position="315"/>
        <end position="415"/>
    </location>
</feature>
<keyword evidence="2" id="KW-0732">Signal</keyword>
<feature type="chain" id="PRO_5034017871" evidence="2">
    <location>
        <begin position="22"/>
        <end position="555"/>
    </location>
</feature>
<feature type="region of interest" description="Disordered" evidence="1">
    <location>
        <begin position="29"/>
        <end position="74"/>
    </location>
</feature>
<feature type="compositionally biased region" description="Polar residues" evidence="1">
    <location>
        <begin position="64"/>
        <end position="74"/>
    </location>
</feature>
<accession>A0A8E6B2E4</accession>
<reference evidence="4" key="1">
    <citation type="submission" date="2021-05" db="EMBL/GenBank/DDBJ databases">
        <title>Complete genome sequence of the cellulolytic planctomycete Telmatocola sphagniphila SP2T and characterization of the first cellulase from planctomycetes.</title>
        <authorList>
            <person name="Rakitin A.L."/>
            <person name="Beletsky A.V."/>
            <person name="Naumoff D.G."/>
            <person name="Kulichevskaya I.S."/>
            <person name="Mardanov A.V."/>
            <person name="Ravin N.V."/>
            <person name="Dedysh S.N."/>
        </authorList>
    </citation>
    <scope>NUCLEOTIDE SEQUENCE</scope>
    <source>
        <strain evidence="4">SP2T</strain>
    </source>
</reference>
<gene>
    <name evidence="4" type="ORF">KIH39_17590</name>
</gene>